<keyword evidence="8" id="KW-1185">Reference proteome</keyword>
<evidence type="ECO:0000256" key="4">
    <source>
        <dbReference type="ARBA" id="ARBA00022989"/>
    </source>
</evidence>
<comment type="caution">
    <text evidence="7">The sequence shown here is derived from an EMBL/GenBank/DDBJ whole genome shotgun (WGS) entry which is preliminary data.</text>
</comment>
<feature type="transmembrane region" description="Helical" evidence="6">
    <location>
        <begin position="53"/>
        <end position="78"/>
    </location>
</feature>
<dbReference type="Proteomes" id="UP001628193">
    <property type="component" value="Unassembled WGS sequence"/>
</dbReference>
<evidence type="ECO:0000256" key="3">
    <source>
        <dbReference type="ARBA" id="ARBA00022692"/>
    </source>
</evidence>
<dbReference type="InterPro" id="IPR005495">
    <property type="entry name" value="LptG/LptF_permease"/>
</dbReference>
<feature type="transmembrane region" description="Helical" evidence="6">
    <location>
        <begin position="12"/>
        <end position="33"/>
    </location>
</feature>
<accession>A0ABQ0CDL4</accession>
<keyword evidence="3 6" id="KW-0812">Transmembrane</keyword>
<evidence type="ECO:0000256" key="1">
    <source>
        <dbReference type="ARBA" id="ARBA00004651"/>
    </source>
</evidence>
<comment type="subcellular location">
    <subcellularLocation>
        <location evidence="1">Cell membrane</location>
        <topology evidence="1">Multi-pass membrane protein</topology>
    </subcellularLocation>
</comment>
<gene>
    <name evidence="7" type="primary">lptF</name>
    <name evidence="7" type="ORF">SIID45300_03325</name>
</gene>
<keyword evidence="5 6" id="KW-0472">Membrane</keyword>
<evidence type="ECO:0000313" key="7">
    <source>
        <dbReference type="EMBL" id="GAB0058965.1"/>
    </source>
</evidence>
<feature type="transmembrane region" description="Helical" evidence="6">
    <location>
        <begin position="279"/>
        <end position="297"/>
    </location>
</feature>
<name>A0ABQ0CDL4_9PROT</name>
<feature type="transmembrane region" description="Helical" evidence="6">
    <location>
        <begin position="99"/>
        <end position="122"/>
    </location>
</feature>
<keyword evidence="4 6" id="KW-1133">Transmembrane helix</keyword>
<evidence type="ECO:0000256" key="2">
    <source>
        <dbReference type="ARBA" id="ARBA00022475"/>
    </source>
</evidence>
<proteinExistence type="predicted"/>
<dbReference type="RefSeq" id="WP_420906681.1">
    <property type="nucleotide sequence ID" value="NZ_BAAFGK010000005.1"/>
</dbReference>
<dbReference type="PANTHER" id="PTHR33529:SF6">
    <property type="entry name" value="YJGP_YJGQ FAMILY PERMEASE"/>
    <property type="match status" value="1"/>
</dbReference>
<evidence type="ECO:0000313" key="8">
    <source>
        <dbReference type="Proteomes" id="UP001628193"/>
    </source>
</evidence>
<evidence type="ECO:0000256" key="5">
    <source>
        <dbReference type="ARBA" id="ARBA00023136"/>
    </source>
</evidence>
<evidence type="ECO:0000256" key="6">
    <source>
        <dbReference type="SAM" id="Phobius"/>
    </source>
</evidence>
<sequence>MKRLSRHLFQDCAATSLVTLGTLTFLIMLPQILLLTDVWINKGAPFSVLRQMILLAIPQFMVGTLPMALLTGILLTLNRMARDSELVIIKASGVSIWQMLRPVGLLVVLFTVLSLLLNWIWVPRAFFEFTTLKRALLTSSSALTLQPRTFNRDIPGLTLHVERQDPISGTLEGVLIHDQRNPKEVVTITARRAHPHTRADNKAALFLEDGSRHWVTQAGYYRHMQFTRFDLGLEVVLGLVPAHQKESVDELDPDELLAMLDQGTPEKRHAALLEWHRRLAFPAATLIMGALALPLGVRQSHRTGKSFGFAAALLILILHFLLLASGEALATRKFTTPLIGLWLPNLIMAALTAWAFHFGAQGRLAPDWRWPGSAAPVPDPAPPDPHGSMTR</sequence>
<dbReference type="EMBL" id="BAAFGK010000005">
    <property type="protein sequence ID" value="GAB0058965.1"/>
    <property type="molecule type" value="Genomic_DNA"/>
</dbReference>
<reference evidence="7 8" key="2">
    <citation type="submission" date="2024-09" db="EMBL/GenBank/DDBJ databases">
        <title>Draft genome sequence of Candidatus Magnetaquicoccaceae bacterium FCR-1.</title>
        <authorList>
            <person name="Shimoshige H."/>
            <person name="Shimamura S."/>
            <person name="Taoka A."/>
            <person name="Kobayashi H."/>
            <person name="Maekawa T."/>
        </authorList>
    </citation>
    <scope>NUCLEOTIDE SEQUENCE [LARGE SCALE GENOMIC DNA]</scope>
    <source>
        <strain evidence="7 8">FCR-1</strain>
    </source>
</reference>
<organism evidence="7 8">
    <name type="scientific">Candidatus Magnetaquiglobus chichijimensis</name>
    <dbReference type="NCBI Taxonomy" id="3141448"/>
    <lineage>
        <taxon>Bacteria</taxon>
        <taxon>Pseudomonadati</taxon>
        <taxon>Pseudomonadota</taxon>
        <taxon>Magnetococcia</taxon>
        <taxon>Magnetococcales</taxon>
        <taxon>Candidatus Magnetaquicoccaceae</taxon>
        <taxon>Candidatus Magnetaquiglobus</taxon>
    </lineage>
</organism>
<feature type="transmembrane region" description="Helical" evidence="6">
    <location>
        <begin position="342"/>
        <end position="360"/>
    </location>
</feature>
<feature type="transmembrane region" description="Helical" evidence="6">
    <location>
        <begin position="309"/>
        <end position="330"/>
    </location>
</feature>
<dbReference type="Pfam" id="PF03739">
    <property type="entry name" value="LptF_LptG"/>
    <property type="match status" value="1"/>
</dbReference>
<reference evidence="7 8" key="1">
    <citation type="submission" date="2024-05" db="EMBL/GenBank/DDBJ databases">
        <authorList>
            <consortium name="Candidatus Magnetaquicoccaceae bacterium FCR-1 genome sequencing consortium"/>
            <person name="Shimoshige H."/>
            <person name="Shimamura S."/>
            <person name="Taoka A."/>
            <person name="Kobayashi H."/>
            <person name="Maekawa T."/>
        </authorList>
    </citation>
    <scope>NUCLEOTIDE SEQUENCE [LARGE SCALE GENOMIC DNA]</scope>
    <source>
        <strain evidence="7 8">FCR-1</strain>
    </source>
</reference>
<dbReference type="PANTHER" id="PTHR33529">
    <property type="entry name" value="SLR0882 PROTEIN-RELATED"/>
    <property type="match status" value="1"/>
</dbReference>
<keyword evidence="2" id="KW-1003">Cell membrane</keyword>
<protein>
    <submittedName>
        <fullName evidence="7">Lipopolysaccharide export system permease protein LptF</fullName>
    </submittedName>
</protein>